<dbReference type="AlphaFoldDB" id="A0A267G5I7"/>
<evidence type="ECO:0000259" key="8">
    <source>
        <dbReference type="Pfam" id="PF20946"/>
    </source>
</evidence>
<proteinExistence type="predicted"/>
<dbReference type="GO" id="GO:0043596">
    <property type="term" value="C:nuclear replication fork"/>
    <property type="evidence" value="ECO:0007669"/>
    <property type="project" value="TreeGrafter"/>
</dbReference>
<evidence type="ECO:0000256" key="2">
    <source>
        <dbReference type="ARBA" id="ARBA00022574"/>
    </source>
</evidence>
<reference evidence="10 11" key="1">
    <citation type="submission" date="2017-06" db="EMBL/GenBank/DDBJ databases">
        <title>A platform for efficient transgenesis in Macrostomum lignano, a flatworm model organism for stem cell research.</title>
        <authorList>
            <person name="Berezikov E."/>
        </authorList>
    </citation>
    <scope>NUCLEOTIDE SEQUENCE [LARGE SCALE GENOMIC DNA]</scope>
    <source>
        <strain evidence="10">DV1</strain>
        <tissue evidence="10">Whole organism</tissue>
    </source>
</reference>
<gene>
    <name evidence="10" type="ORF">BOX15_Mlig033329g1</name>
</gene>
<feature type="compositionally biased region" description="Low complexity" evidence="6">
    <location>
        <begin position="334"/>
        <end position="348"/>
    </location>
</feature>
<dbReference type="Gene3D" id="2.130.10.10">
    <property type="entry name" value="YVTN repeat-like/Quinoprotein amine dehydrogenase"/>
    <property type="match status" value="1"/>
</dbReference>
<dbReference type="PANTHER" id="PTHR19932">
    <property type="entry name" value="WD REPEAT AND HMG-BOX DNA BINDING PROTEIN"/>
    <property type="match status" value="1"/>
</dbReference>
<comment type="caution">
    <text evidence="10">The sequence shown here is derived from an EMBL/GenBank/DDBJ whole genome shotgun (WGS) entry which is preliminary data.</text>
</comment>
<feature type="region of interest" description="Disordered" evidence="6">
    <location>
        <begin position="328"/>
        <end position="348"/>
    </location>
</feature>
<dbReference type="InterPro" id="IPR057646">
    <property type="entry name" value="WD40_WDHD1_1st"/>
</dbReference>
<dbReference type="GO" id="GO:0006281">
    <property type="term" value="P:DNA repair"/>
    <property type="evidence" value="ECO:0007669"/>
    <property type="project" value="TreeGrafter"/>
</dbReference>
<feature type="compositionally biased region" description="Polar residues" evidence="6">
    <location>
        <begin position="487"/>
        <end position="502"/>
    </location>
</feature>
<feature type="region of interest" description="Disordered" evidence="6">
    <location>
        <begin position="895"/>
        <end position="928"/>
    </location>
</feature>
<dbReference type="SMART" id="SM00320">
    <property type="entry name" value="WD40"/>
    <property type="match status" value="4"/>
</dbReference>
<accession>A0A267G5I7</accession>
<evidence type="ECO:0000256" key="4">
    <source>
        <dbReference type="ARBA" id="ARBA00023242"/>
    </source>
</evidence>
<dbReference type="PANTHER" id="PTHR19932:SF10">
    <property type="entry name" value="WD REPEAT AND HMG-BOX DNA-BINDING PROTEIN 1"/>
    <property type="match status" value="1"/>
</dbReference>
<dbReference type="OrthoDB" id="427368at2759"/>
<keyword evidence="2 5" id="KW-0853">WD repeat</keyword>
<name>A0A267G5I7_9PLAT</name>
<feature type="domain" description="WDHD1 first WD40" evidence="9">
    <location>
        <begin position="31"/>
        <end position="262"/>
    </location>
</feature>
<dbReference type="InterPro" id="IPR001680">
    <property type="entry name" value="WD40_rpt"/>
</dbReference>
<feature type="compositionally biased region" description="Low complexity" evidence="6">
    <location>
        <begin position="896"/>
        <end position="906"/>
    </location>
</feature>
<organism evidence="10 11">
    <name type="scientific">Macrostomum lignano</name>
    <dbReference type="NCBI Taxonomy" id="282301"/>
    <lineage>
        <taxon>Eukaryota</taxon>
        <taxon>Metazoa</taxon>
        <taxon>Spiralia</taxon>
        <taxon>Lophotrochozoa</taxon>
        <taxon>Platyhelminthes</taxon>
        <taxon>Rhabditophora</taxon>
        <taxon>Macrostomorpha</taxon>
        <taxon>Macrostomida</taxon>
        <taxon>Macrostomidae</taxon>
        <taxon>Macrostomum</taxon>
    </lineage>
</organism>
<protein>
    <submittedName>
        <fullName evidence="10">Uncharacterized protein</fullName>
    </submittedName>
</protein>
<keyword evidence="11" id="KW-1185">Reference proteome</keyword>
<dbReference type="Proteomes" id="UP000215902">
    <property type="component" value="Unassembled WGS sequence"/>
</dbReference>
<keyword evidence="3" id="KW-0677">Repeat</keyword>
<dbReference type="InterPro" id="IPR048591">
    <property type="entry name" value="WDHD1/CFT4_hel"/>
</dbReference>
<evidence type="ECO:0000313" key="11">
    <source>
        <dbReference type="Proteomes" id="UP000215902"/>
    </source>
</evidence>
<comment type="subcellular location">
    <subcellularLocation>
        <location evidence="1">Nucleus</location>
    </subcellularLocation>
</comment>
<evidence type="ECO:0000256" key="1">
    <source>
        <dbReference type="ARBA" id="ARBA00004123"/>
    </source>
</evidence>
<evidence type="ECO:0000259" key="9">
    <source>
        <dbReference type="Pfam" id="PF24817"/>
    </source>
</evidence>
<dbReference type="InterPro" id="IPR015943">
    <property type="entry name" value="WD40/YVTN_repeat-like_dom_sf"/>
</dbReference>
<evidence type="ECO:0000256" key="3">
    <source>
        <dbReference type="ARBA" id="ARBA00022737"/>
    </source>
</evidence>
<feature type="region of interest" description="Disordered" evidence="6">
    <location>
        <begin position="371"/>
        <end position="502"/>
    </location>
</feature>
<feature type="compositionally biased region" description="Low complexity" evidence="6">
    <location>
        <begin position="451"/>
        <end position="466"/>
    </location>
</feature>
<dbReference type="Pfam" id="PF12341">
    <property type="entry name" value="Mcl1_mid"/>
    <property type="match status" value="1"/>
</dbReference>
<evidence type="ECO:0000256" key="6">
    <source>
        <dbReference type="SAM" id="MobiDB-lite"/>
    </source>
</evidence>
<dbReference type="GO" id="GO:0006261">
    <property type="term" value="P:DNA-templated DNA replication"/>
    <property type="evidence" value="ECO:0007669"/>
    <property type="project" value="TreeGrafter"/>
</dbReference>
<keyword evidence="4" id="KW-0539">Nucleus</keyword>
<feature type="domain" description="WDHD1/CFT4 helical bundle" evidence="8">
    <location>
        <begin position="833"/>
        <end position="885"/>
    </location>
</feature>
<dbReference type="EMBL" id="NIVC01000576">
    <property type="protein sequence ID" value="PAA80522.1"/>
    <property type="molecule type" value="Genomic_DNA"/>
</dbReference>
<feature type="repeat" description="WD" evidence="5">
    <location>
        <begin position="133"/>
        <end position="174"/>
    </location>
</feature>
<dbReference type="InterPro" id="IPR022100">
    <property type="entry name" value="WDHD1/CFT4_beta-prop_2nd"/>
</dbReference>
<evidence type="ECO:0000259" key="7">
    <source>
        <dbReference type="Pfam" id="PF12341"/>
    </source>
</evidence>
<dbReference type="GO" id="GO:0003682">
    <property type="term" value="F:chromatin binding"/>
    <property type="evidence" value="ECO:0007669"/>
    <property type="project" value="TreeGrafter"/>
</dbReference>
<dbReference type="Pfam" id="PF24817">
    <property type="entry name" value="WD40_WDHD1_1st"/>
    <property type="match status" value="1"/>
</dbReference>
<dbReference type="PROSITE" id="PS50082">
    <property type="entry name" value="WD_REPEATS_2"/>
    <property type="match status" value="1"/>
</dbReference>
<evidence type="ECO:0000313" key="10">
    <source>
        <dbReference type="EMBL" id="PAA80522.1"/>
    </source>
</evidence>
<sequence length="928" mass="99586">MWSQKLITAVSEVKPSFLDINDRFVSALDRHGQVHVFDAASCERLHTCDTGSPEPATAVAVRPPHLLIGIEAKVELRTLQDDLPDGPLTRFTANVTCISAAQSGRLVGIGSADFTAKVIELDDGDCYVGEVALKGHSGPLLSVALDPEGEFFATSACDGTARIWQAASGKQIKSWPVAKACSDPALAASPCPLVWEPMAGRLLAMPFDCELRLLARGNSWPVSATCSSDQLRGPILCCVWSQQADFIAAGSRDGAISAWSIAWSDAPLREASLRQAAPYFALRSPGLCPVNQLCWWWRSPQAGAAVQPALVYLDAKGDIRTTEVRKNCSSRPLQQQQQQQQQHQKQLTDAELLAEAELADIDPRDLVDEFESEMMSSSASPTIADKKQQKGVASVAATTKEEDNSDSNADNYADDNSSLNQDEEKENRKSDGKKKKKSKKQKKKKKTATIGSDSSGSESSSSSSGSESEEEKNRRKAAAGSPHRARASQQRQRPLQPGSTSGCPRYLVWNRLGCVLEAASAMPDQPRILSVEFHDSALHHGLLIPNAHGFTLAALSLRLLALAAPSTAEALSFVRVRPLSGNDGGEYGGGAEWTQALPRGEDAVCLAASDNRLFAGSDRRTVRIWSHRGLQLAVLSAPGPLISLSAWPRGFAVIYNIGGGFVGADGDEDEDCPVAADLFEMAEYPTPGDWPVPRLMRSEVRIPLTARSRVAWLGHCQQSGSLCVQDSHGVVRAILPGTGLGAWCPVLNGRSVLPERTDWLWPVGVSLCPPADFRLAGVHCKNSAEPSALAARPPIRYYPLAPLLCPTPLSELESPLFMSASFGQLSGLGEQQLRLFAQALKSGEESRAVDAAAWMSERVLRLAIQYAVKAKRVKLVDRLTAMGEALIAGRTAGPESAAAAASPAAPVIQPTPVKRRKRESCEPSSVGK</sequence>
<evidence type="ECO:0000256" key="5">
    <source>
        <dbReference type="PROSITE-ProRule" id="PRU00221"/>
    </source>
</evidence>
<dbReference type="PROSITE" id="PS50294">
    <property type="entry name" value="WD_REPEATS_REGION"/>
    <property type="match status" value="1"/>
</dbReference>
<feature type="domain" description="WDHD1/CFT4 second beta-propeller" evidence="7">
    <location>
        <begin position="494"/>
        <end position="791"/>
    </location>
</feature>
<dbReference type="InterPro" id="IPR036322">
    <property type="entry name" value="WD40_repeat_dom_sf"/>
</dbReference>
<dbReference type="STRING" id="282301.A0A267G5I7"/>
<feature type="compositionally biased region" description="Low complexity" evidence="6">
    <location>
        <begin position="406"/>
        <end position="418"/>
    </location>
</feature>
<dbReference type="GO" id="GO:0000278">
    <property type="term" value="P:mitotic cell cycle"/>
    <property type="evidence" value="ECO:0007669"/>
    <property type="project" value="TreeGrafter"/>
</dbReference>
<feature type="compositionally biased region" description="Basic residues" evidence="6">
    <location>
        <begin position="431"/>
        <end position="447"/>
    </location>
</feature>
<dbReference type="SUPFAM" id="SSF50978">
    <property type="entry name" value="WD40 repeat-like"/>
    <property type="match status" value="1"/>
</dbReference>
<dbReference type="Pfam" id="PF20946">
    <property type="entry name" value="Ctf4_C"/>
    <property type="match status" value="1"/>
</dbReference>